<name>A0A1V0S9K4_9VIRU</name>
<feature type="compositionally biased region" description="Basic residues" evidence="1">
    <location>
        <begin position="129"/>
        <end position="141"/>
    </location>
</feature>
<dbReference type="EMBL" id="KY684083">
    <property type="protein sequence ID" value="ARF08364.1"/>
    <property type="molecule type" value="Genomic_DNA"/>
</dbReference>
<protein>
    <submittedName>
        <fullName evidence="2">Uncharacterized protein</fullName>
    </submittedName>
</protein>
<feature type="compositionally biased region" description="Polar residues" evidence="1">
    <location>
        <begin position="1"/>
        <end position="12"/>
    </location>
</feature>
<evidence type="ECO:0000313" key="2">
    <source>
        <dbReference type="EMBL" id="ARF08364.1"/>
    </source>
</evidence>
<feature type="compositionally biased region" description="Basic and acidic residues" evidence="1">
    <location>
        <begin position="118"/>
        <end position="127"/>
    </location>
</feature>
<feature type="compositionally biased region" description="Basic residues" evidence="1">
    <location>
        <begin position="78"/>
        <end position="100"/>
    </location>
</feature>
<organism evidence="2">
    <name type="scientific">Catovirus CTV1</name>
    <dbReference type="NCBI Taxonomy" id="1977631"/>
    <lineage>
        <taxon>Viruses</taxon>
        <taxon>Varidnaviria</taxon>
        <taxon>Bamfordvirae</taxon>
        <taxon>Nucleocytoviricota</taxon>
        <taxon>Megaviricetes</taxon>
        <taxon>Imitervirales</taxon>
        <taxon>Mimiviridae</taxon>
        <taxon>Klosneuvirinae</taxon>
        <taxon>Catovirus</taxon>
    </lineage>
</organism>
<evidence type="ECO:0000256" key="1">
    <source>
        <dbReference type="SAM" id="MobiDB-lite"/>
    </source>
</evidence>
<accession>A0A1V0S9K4</accession>
<gene>
    <name evidence="2" type="ORF">Catovirus_1_414</name>
</gene>
<feature type="compositionally biased region" description="Gly residues" evidence="1">
    <location>
        <begin position="22"/>
        <end position="31"/>
    </location>
</feature>
<feature type="region of interest" description="Disordered" evidence="1">
    <location>
        <begin position="1"/>
        <end position="141"/>
    </location>
</feature>
<reference evidence="2" key="1">
    <citation type="journal article" date="2017" name="Science">
        <title>Giant viruses with an expanded complement of translation system components.</title>
        <authorList>
            <person name="Schulz F."/>
            <person name="Yutin N."/>
            <person name="Ivanova N.N."/>
            <person name="Ortega D.R."/>
            <person name="Lee T.K."/>
            <person name="Vierheilig J."/>
            <person name="Daims H."/>
            <person name="Horn M."/>
            <person name="Wagner M."/>
            <person name="Jensen G.J."/>
            <person name="Kyrpides N.C."/>
            <person name="Koonin E.V."/>
            <person name="Woyke T."/>
        </authorList>
    </citation>
    <scope>NUCLEOTIDE SEQUENCE</scope>
    <source>
        <strain evidence="2">CTV1</strain>
    </source>
</reference>
<proteinExistence type="predicted"/>
<sequence length="141" mass="15187">MSKNNGNSGKVRSSSKKRDMEGGYGVPGQGRGRVLDPEWRENISYALTGRSLSREHKKHISESLKGNQNARSSSKGKSGSKKSGSKKSGSKKSGSKKSSKQKGGYGVPGQGKNYPADFGKRVSEGQKRSYQKRFGKSGSKK</sequence>